<dbReference type="PROSITE" id="PS00888">
    <property type="entry name" value="CNMP_BINDING_1"/>
    <property type="match status" value="1"/>
</dbReference>
<evidence type="ECO:0000313" key="4">
    <source>
        <dbReference type="RefSeq" id="XP_015591030.1"/>
    </source>
</evidence>
<dbReference type="GO" id="GO:0003254">
    <property type="term" value="P:regulation of membrane depolarization"/>
    <property type="evidence" value="ECO:0007669"/>
    <property type="project" value="TreeGrafter"/>
</dbReference>
<dbReference type="InterPro" id="IPR018488">
    <property type="entry name" value="cNMP-bd_CS"/>
</dbReference>
<proteinExistence type="predicted"/>
<accession>A0AAJ7FGR1</accession>
<evidence type="ECO:0000259" key="2">
    <source>
        <dbReference type="PROSITE" id="PS50042"/>
    </source>
</evidence>
<dbReference type="SUPFAM" id="SSF51206">
    <property type="entry name" value="cAMP-binding domain-like"/>
    <property type="match status" value="1"/>
</dbReference>
<sequence>MDLMMLVPDNESQSTPRLEHVCEVPEEEDELLELIAGNTLIPRFRRWVVRQCMLSINHPGTRACMKSTASINYEKSRHIRSYPYMIHPFSQFRCHWETIIFVFTLLVLSVIPGLATFYFEEHEKLIFGSLIIDAVFLIDIVLRFLTGHYDYSTKVIVLDPRMVAQKYFKGFFIVDLLSAIPLEILAIFIARRQKNEWYYNCLYLIKIARLRVILVYGKRLCYNYRVSFQMHKSLETIIISMLIIHWSACLEYYLPLMVLRIPGTNEIGDSWILSDYMKKKNSGIRKYIQSLNRAAIALTSSAHFLTVKTPEDVILNVILTVIGKIGLIYILGQVLQLITTLRSRSKGYSKLLQQLHEYMRYKELPLTIQRRILAYFDYTSKKSFEREKYIMTQVSSQLREELLFHNYNKFVENIKLFRHLPPQAITHIITSLRSEVFLTNDVIIKAGTPGDALFFIVSGTVAIYTSAGKEICHLENGAHFGEVALVMENEHRIATVVAIETCELYVITRDDFQKAIADFPNLLSKLQRLALEILDKAPVLEEAFGRDHSMPSNINISNIIYKRKE</sequence>
<dbReference type="SMART" id="SM00100">
    <property type="entry name" value="cNMP"/>
    <property type="match status" value="1"/>
</dbReference>
<dbReference type="InterPro" id="IPR000595">
    <property type="entry name" value="cNMP-bd_dom"/>
</dbReference>
<keyword evidence="3" id="KW-1185">Reference proteome</keyword>
<feature type="domain" description="Cyclic nucleotide-binding" evidence="2">
    <location>
        <begin position="416"/>
        <end position="516"/>
    </location>
</feature>
<dbReference type="Gene3D" id="2.60.120.10">
    <property type="entry name" value="Jelly Rolls"/>
    <property type="match status" value="1"/>
</dbReference>
<dbReference type="Pfam" id="PF00027">
    <property type="entry name" value="cNMP_binding"/>
    <property type="match status" value="1"/>
</dbReference>
<dbReference type="GO" id="GO:0098855">
    <property type="term" value="C:HCN channel complex"/>
    <property type="evidence" value="ECO:0007669"/>
    <property type="project" value="TreeGrafter"/>
</dbReference>
<keyword evidence="1" id="KW-0472">Membrane</keyword>
<dbReference type="Gene3D" id="1.10.287.630">
    <property type="entry name" value="Helix hairpin bin"/>
    <property type="match status" value="1"/>
</dbReference>
<reference evidence="4" key="1">
    <citation type="submission" date="2025-08" db="UniProtKB">
        <authorList>
            <consortium name="RefSeq"/>
        </authorList>
    </citation>
    <scope>IDENTIFICATION</scope>
</reference>
<dbReference type="RefSeq" id="XP_015591030.1">
    <property type="nucleotide sequence ID" value="XM_015735544.2"/>
</dbReference>
<dbReference type="PROSITE" id="PS50042">
    <property type="entry name" value="CNMP_BINDING_3"/>
    <property type="match status" value="1"/>
</dbReference>
<feature type="transmembrane region" description="Helical" evidence="1">
    <location>
        <begin position="167"/>
        <end position="191"/>
    </location>
</feature>
<dbReference type="GeneID" id="107265765"/>
<dbReference type="SUPFAM" id="SSF81324">
    <property type="entry name" value="Voltage-gated potassium channels"/>
    <property type="match status" value="1"/>
</dbReference>
<dbReference type="Proteomes" id="UP000694920">
    <property type="component" value="Unplaced"/>
</dbReference>
<protein>
    <submittedName>
        <fullName evidence="4">Potassium/sodium hyperpolarization-activated cyclic nucleotide-gated channel 1 isoform X1</fullName>
    </submittedName>
</protein>
<keyword evidence="1" id="KW-1133">Transmembrane helix</keyword>
<dbReference type="Gene3D" id="1.10.287.70">
    <property type="match status" value="1"/>
</dbReference>
<dbReference type="InterPro" id="IPR051413">
    <property type="entry name" value="K/Na_HCN_channel"/>
</dbReference>
<dbReference type="CDD" id="cd00038">
    <property type="entry name" value="CAP_ED"/>
    <property type="match status" value="1"/>
</dbReference>
<dbReference type="AlphaFoldDB" id="A0AAJ7FGR1"/>
<organism evidence="3 4">
    <name type="scientific">Cephus cinctus</name>
    <name type="common">Wheat stem sawfly</name>
    <dbReference type="NCBI Taxonomy" id="211228"/>
    <lineage>
        <taxon>Eukaryota</taxon>
        <taxon>Metazoa</taxon>
        <taxon>Ecdysozoa</taxon>
        <taxon>Arthropoda</taxon>
        <taxon>Hexapoda</taxon>
        <taxon>Insecta</taxon>
        <taxon>Pterygota</taxon>
        <taxon>Neoptera</taxon>
        <taxon>Endopterygota</taxon>
        <taxon>Hymenoptera</taxon>
        <taxon>Cephoidea</taxon>
        <taxon>Cephidae</taxon>
        <taxon>Cephus</taxon>
    </lineage>
</organism>
<keyword evidence="1" id="KW-0812">Transmembrane</keyword>
<dbReference type="GO" id="GO:0005249">
    <property type="term" value="F:voltage-gated potassium channel activity"/>
    <property type="evidence" value="ECO:0007669"/>
    <property type="project" value="TreeGrafter"/>
</dbReference>
<dbReference type="PANTHER" id="PTHR45689:SF14">
    <property type="entry name" value="CYCLIC NUCLEOTIDE-GATED CATION CHANNEL SUBUNIT A-LIKE PROTEIN"/>
    <property type="match status" value="1"/>
</dbReference>
<name>A0AAJ7FGR1_CEPCN</name>
<feature type="transmembrane region" description="Helical" evidence="1">
    <location>
        <begin position="99"/>
        <end position="119"/>
    </location>
</feature>
<dbReference type="GO" id="GO:0035725">
    <property type="term" value="P:sodium ion transmembrane transport"/>
    <property type="evidence" value="ECO:0007669"/>
    <property type="project" value="TreeGrafter"/>
</dbReference>
<dbReference type="InterPro" id="IPR018490">
    <property type="entry name" value="cNMP-bd_dom_sf"/>
</dbReference>
<gene>
    <name evidence="4" type="primary">LOC107265765</name>
</gene>
<feature type="transmembrane region" description="Helical" evidence="1">
    <location>
        <begin position="313"/>
        <end position="338"/>
    </location>
</feature>
<dbReference type="KEGG" id="ccin:107265765"/>
<dbReference type="InterPro" id="IPR014710">
    <property type="entry name" value="RmlC-like_jellyroll"/>
</dbReference>
<evidence type="ECO:0000256" key="1">
    <source>
        <dbReference type="SAM" id="Phobius"/>
    </source>
</evidence>
<dbReference type="PANTHER" id="PTHR45689">
    <property type="entry name" value="I[[H]] CHANNEL, ISOFORM E"/>
    <property type="match status" value="1"/>
</dbReference>
<feature type="transmembrane region" description="Helical" evidence="1">
    <location>
        <begin position="125"/>
        <end position="146"/>
    </location>
</feature>
<evidence type="ECO:0000313" key="3">
    <source>
        <dbReference type="Proteomes" id="UP000694920"/>
    </source>
</evidence>